<gene>
    <name evidence="1" type="ORF">ALT_9173</name>
</gene>
<evidence type="ECO:0000313" key="1">
    <source>
        <dbReference type="EMBL" id="GAQ11852.1"/>
    </source>
</evidence>
<name>A0AAN4TF06_ASPLE</name>
<evidence type="ECO:0000313" key="2">
    <source>
        <dbReference type="Proteomes" id="UP000051487"/>
    </source>
</evidence>
<dbReference type="AlphaFoldDB" id="A0AAN4TF06"/>
<sequence>MSQQQIPRAHPREIQDSDVLAAIVSFVERNRQQIWQHTGRKGGWEGWLQAELANFIPQSSPYFVEREQAVYQDTSQSIDLWCKHRMEYYDPYTNPNPSERYQRIGVELKCGGEYQDFFSNTVASFQGRSGARVYAVGVTAEFTDLYGFESVARTGMQALPTVDDLDIKPPYPMGQVGWVGRLSKDGPTETIWADSLEDVDAIVKTKKPGVSIFDGSMDAFNNAIVSERSVTEGHSRGLEKRERYCNNFGQVDAMSVNDGISHLRGVNAGCSVAARQCIRTTCNNGAAIVLCNDNYNAITVPCGDIANMAQDINRNCLWAPSESCSLFGCNPPIYEVSGQEFADGGYNVIVGNCYSFSAGGQPV</sequence>
<proteinExistence type="predicted"/>
<comment type="caution">
    <text evidence="1">The sequence shown here is derived from an EMBL/GenBank/DDBJ whole genome shotgun (WGS) entry which is preliminary data.</text>
</comment>
<dbReference type="EMBL" id="BCLY01000017">
    <property type="protein sequence ID" value="GAQ11852.1"/>
    <property type="molecule type" value="Genomic_DNA"/>
</dbReference>
<accession>A0AAN4TF06</accession>
<dbReference type="Proteomes" id="UP000051487">
    <property type="component" value="Unassembled WGS sequence"/>
</dbReference>
<reference evidence="1 2" key="1">
    <citation type="submission" date="2015-11" db="EMBL/GenBank/DDBJ databases">
        <title>Aspergillus lentulus strain IFM 54703T.</title>
        <authorList>
            <person name="Kusuya Y."/>
            <person name="Sakai K."/>
            <person name="Kamei K."/>
            <person name="Takahashi H."/>
            <person name="Yaguchi T."/>
        </authorList>
    </citation>
    <scope>NUCLEOTIDE SEQUENCE [LARGE SCALE GENOMIC DNA]</scope>
    <source>
        <strain evidence="1 2">IFM 54703</strain>
    </source>
</reference>
<protein>
    <submittedName>
        <fullName evidence="1">Uncharacterized protein</fullName>
    </submittedName>
</protein>
<organism evidence="1 2">
    <name type="scientific">Aspergillus lentulus</name>
    <dbReference type="NCBI Taxonomy" id="293939"/>
    <lineage>
        <taxon>Eukaryota</taxon>
        <taxon>Fungi</taxon>
        <taxon>Dikarya</taxon>
        <taxon>Ascomycota</taxon>
        <taxon>Pezizomycotina</taxon>
        <taxon>Eurotiomycetes</taxon>
        <taxon>Eurotiomycetidae</taxon>
        <taxon>Eurotiales</taxon>
        <taxon>Aspergillaceae</taxon>
        <taxon>Aspergillus</taxon>
        <taxon>Aspergillus subgen. Fumigati</taxon>
    </lineage>
</organism>